<dbReference type="GO" id="GO:0005886">
    <property type="term" value="C:plasma membrane"/>
    <property type="evidence" value="ECO:0007669"/>
    <property type="project" value="UniProtKB-SubCell"/>
</dbReference>
<evidence type="ECO:0000256" key="6">
    <source>
        <dbReference type="ARBA" id="ARBA00023170"/>
    </source>
</evidence>
<dbReference type="AlphaFoldDB" id="A0A9P0BJN9"/>
<dbReference type="OrthoDB" id="6478931at2759"/>
<dbReference type="InterPro" id="IPR013604">
    <property type="entry name" value="7TM_chemorcpt"/>
</dbReference>
<keyword evidence="2" id="KW-1003">Cell membrane</keyword>
<evidence type="ECO:0000256" key="7">
    <source>
        <dbReference type="ARBA" id="ARBA00023224"/>
    </source>
</evidence>
<gene>
    <name evidence="9" type="ORF">MELIAE_LOCUS12732</name>
</gene>
<dbReference type="Proteomes" id="UP001154078">
    <property type="component" value="Chromosome 9"/>
</dbReference>
<reference evidence="9" key="1">
    <citation type="submission" date="2021-12" db="EMBL/GenBank/DDBJ databases">
        <authorList>
            <person name="King R."/>
        </authorList>
    </citation>
    <scope>NUCLEOTIDE SEQUENCE</scope>
</reference>
<dbReference type="GO" id="GO:0050909">
    <property type="term" value="P:sensory perception of taste"/>
    <property type="evidence" value="ECO:0007669"/>
    <property type="project" value="InterPro"/>
</dbReference>
<keyword evidence="7" id="KW-0807">Transducer</keyword>
<keyword evidence="4 8" id="KW-1133">Transmembrane helix</keyword>
<keyword evidence="10" id="KW-1185">Reference proteome</keyword>
<feature type="transmembrane region" description="Helical" evidence="8">
    <location>
        <begin position="77"/>
        <end position="101"/>
    </location>
</feature>
<dbReference type="GO" id="GO:0030424">
    <property type="term" value="C:axon"/>
    <property type="evidence" value="ECO:0007669"/>
    <property type="project" value="TreeGrafter"/>
</dbReference>
<evidence type="ECO:0000256" key="5">
    <source>
        <dbReference type="ARBA" id="ARBA00023136"/>
    </source>
</evidence>
<dbReference type="GO" id="GO:0008049">
    <property type="term" value="P:male courtship behavior"/>
    <property type="evidence" value="ECO:0007669"/>
    <property type="project" value="TreeGrafter"/>
</dbReference>
<dbReference type="GO" id="GO:0030425">
    <property type="term" value="C:dendrite"/>
    <property type="evidence" value="ECO:0007669"/>
    <property type="project" value="TreeGrafter"/>
</dbReference>
<evidence type="ECO:0000256" key="1">
    <source>
        <dbReference type="ARBA" id="ARBA00004651"/>
    </source>
</evidence>
<feature type="transmembrane region" description="Helical" evidence="8">
    <location>
        <begin position="52"/>
        <end position="71"/>
    </location>
</feature>
<evidence type="ECO:0000313" key="9">
    <source>
        <dbReference type="EMBL" id="CAH0564109.1"/>
    </source>
</evidence>
<dbReference type="PANTHER" id="PTHR21143:SF104">
    <property type="entry name" value="GUSTATORY RECEPTOR 8A-RELATED"/>
    <property type="match status" value="1"/>
</dbReference>
<feature type="transmembrane region" description="Helical" evidence="8">
    <location>
        <begin position="171"/>
        <end position="195"/>
    </location>
</feature>
<keyword evidence="5 8" id="KW-0472">Membrane</keyword>
<accession>A0A9P0BJN9</accession>
<evidence type="ECO:0000256" key="2">
    <source>
        <dbReference type="ARBA" id="ARBA00022475"/>
    </source>
</evidence>
<evidence type="ECO:0000313" key="10">
    <source>
        <dbReference type="Proteomes" id="UP001154078"/>
    </source>
</evidence>
<evidence type="ECO:0000256" key="4">
    <source>
        <dbReference type="ARBA" id="ARBA00022989"/>
    </source>
</evidence>
<dbReference type="PANTHER" id="PTHR21143">
    <property type="entry name" value="INVERTEBRATE GUSTATORY RECEPTOR"/>
    <property type="match status" value="1"/>
</dbReference>
<keyword evidence="6" id="KW-0675">Receptor</keyword>
<evidence type="ECO:0000256" key="8">
    <source>
        <dbReference type="SAM" id="Phobius"/>
    </source>
</evidence>
<keyword evidence="3 8" id="KW-0812">Transmembrane</keyword>
<comment type="subcellular location">
    <subcellularLocation>
        <location evidence="1">Cell membrane</location>
        <topology evidence="1">Multi-pass membrane protein</topology>
    </subcellularLocation>
</comment>
<feature type="transmembrane region" description="Helical" evidence="8">
    <location>
        <begin position="139"/>
        <end position="159"/>
    </location>
</feature>
<dbReference type="Pfam" id="PF08395">
    <property type="entry name" value="7tm_7"/>
    <property type="match status" value="1"/>
</dbReference>
<dbReference type="GO" id="GO:0043025">
    <property type="term" value="C:neuronal cell body"/>
    <property type="evidence" value="ECO:0007669"/>
    <property type="project" value="TreeGrafter"/>
</dbReference>
<organism evidence="9 10">
    <name type="scientific">Brassicogethes aeneus</name>
    <name type="common">Rape pollen beetle</name>
    <name type="synonym">Meligethes aeneus</name>
    <dbReference type="NCBI Taxonomy" id="1431903"/>
    <lineage>
        <taxon>Eukaryota</taxon>
        <taxon>Metazoa</taxon>
        <taxon>Ecdysozoa</taxon>
        <taxon>Arthropoda</taxon>
        <taxon>Hexapoda</taxon>
        <taxon>Insecta</taxon>
        <taxon>Pterygota</taxon>
        <taxon>Neoptera</taxon>
        <taxon>Endopterygota</taxon>
        <taxon>Coleoptera</taxon>
        <taxon>Polyphaga</taxon>
        <taxon>Cucujiformia</taxon>
        <taxon>Nitidulidae</taxon>
        <taxon>Meligethinae</taxon>
        <taxon>Brassicogethes</taxon>
    </lineage>
</organism>
<evidence type="ECO:0008006" key="11">
    <source>
        <dbReference type="Google" id="ProtNLM"/>
    </source>
</evidence>
<dbReference type="GO" id="GO:0007165">
    <property type="term" value="P:signal transduction"/>
    <property type="evidence" value="ECO:0007669"/>
    <property type="project" value="UniProtKB-KW"/>
</dbReference>
<evidence type="ECO:0000256" key="3">
    <source>
        <dbReference type="ARBA" id="ARBA00022692"/>
    </source>
</evidence>
<name>A0A9P0BJN9_BRAAE</name>
<sequence>MNVMFLLYIAQMTIFTKYIYKKHLMRFLRDIIDLQERKIFPQDCLKYPFRRILLVCAIAYTIFSTLLIYITKGDFKGILMIIVTTTNIYIVILISTLAHLIRIMYRDVGNLIMNGNNNIRDVKKITGIIFNITKKFNFLFGRQIFALLGLSFFDILTLYEEFFILSFDLSLIPRFVHVSLFMTCSVNIIFACHWATEEGRNLIKTCQEVELRCSFSSRRIELSLLSTHLYYEDPVFTAAGFFRINKGTTMLLISSTVNYFIVLVQLNST</sequence>
<protein>
    <recommendedName>
        <fullName evidence="11">Gustatory receptor</fullName>
    </recommendedName>
</protein>
<dbReference type="GO" id="GO:0007635">
    <property type="term" value="P:chemosensory behavior"/>
    <property type="evidence" value="ECO:0007669"/>
    <property type="project" value="TreeGrafter"/>
</dbReference>
<proteinExistence type="predicted"/>
<dbReference type="EMBL" id="OV121140">
    <property type="protein sequence ID" value="CAH0564109.1"/>
    <property type="molecule type" value="Genomic_DNA"/>
</dbReference>